<keyword evidence="10" id="KW-1185">Reference proteome</keyword>
<evidence type="ECO:0000256" key="7">
    <source>
        <dbReference type="SAM" id="Phobius"/>
    </source>
</evidence>
<evidence type="ECO:0000256" key="3">
    <source>
        <dbReference type="ARBA" id="ARBA00022989"/>
    </source>
</evidence>
<feature type="transmembrane region" description="Helical" evidence="7">
    <location>
        <begin position="15"/>
        <end position="36"/>
    </location>
</feature>
<name>A0A7D8Z0Z0_9HELO</name>
<dbReference type="InterPro" id="IPR052337">
    <property type="entry name" value="SAT4-like"/>
</dbReference>
<feature type="transmembrane region" description="Helical" evidence="7">
    <location>
        <begin position="204"/>
        <end position="224"/>
    </location>
</feature>
<evidence type="ECO:0000256" key="1">
    <source>
        <dbReference type="ARBA" id="ARBA00004141"/>
    </source>
</evidence>
<evidence type="ECO:0000313" key="9">
    <source>
        <dbReference type="EMBL" id="TVY54167.1"/>
    </source>
</evidence>
<keyword evidence="2 7" id="KW-0812">Transmembrane</keyword>
<comment type="similarity">
    <text evidence="5">Belongs to the SAT4 family.</text>
</comment>
<feature type="domain" description="Rhodopsin" evidence="8">
    <location>
        <begin position="31"/>
        <end position="262"/>
    </location>
</feature>
<evidence type="ECO:0000256" key="4">
    <source>
        <dbReference type="ARBA" id="ARBA00023136"/>
    </source>
</evidence>
<reference evidence="9 10" key="1">
    <citation type="submission" date="2018-05" db="EMBL/GenBank/DDBJ databases">
        <title>Whole genome sequencing for identification of molecular markers to develop diagnostic detection tools for the regulated plant pathogen Lachnellula willkommii.</title>
        <authorList>
            <person name="Giroux E."/>
            <person name="Bilodeau G."/>
        </authorList>
    </citation>
    <scope>NUCLEOTIDE SEQUENCE [LARGE SCALE GENOMIC DNA]</scope>
    <source>
        <strain evidence="9 10">CBS 625.97</strain>
    </source>
</reference>
<dbReference type="Proteomes" id="UP000481288">
    <property type="component" value="Unassembled WGS sequence"/>
</dbReference>
<dbReference type="EMBL" id="QGMG01000368">
    <property type="protein sequence ID" value="TVY54167.1"/>
    <property type="molecule type" value="Genomic_DNA"/>
</dbReference>
<evidence type="ECO:0000256" key="2">
    <source>
        <dbReference type="ARBA" id="ARBA00022692"/>
    </source>
</evidence>
<feature type="transmembrane region" description="Helical" evidence="7">
    <location>
        <begin position="174"/>
        <end position="192"/>
    </location>
</feature>
<dbReference type="PANTHER" id="PTHR33048:SF168">
    <property type="match status" value="1"/>
</dbReference>
<feature type="transmembrane region" description="Helical" evidence="7">
    <location>
        <begin position="88"/>
        <end position="111"/>
    </location>
</feature>
<keyword evidence="4 7" id="KW-0472">Membrane</keyword>
<gene>
    <name evidence="9" type="primary">SAT4_1</name>
    <name evidence="9" type="ORF">LCER1_G005544</name>
</gene>
<feature type="transmembrane region" description="Helical" evidence="7">
    <location>
        <begin position="123"/>
        <end position="145"/>
    </location>
</feature>
<dbReference type="AlphaFoldDB" id="A0A7D8Z0Z0"/>
<dbReference type="InterPro" id="IPR049326">
    <property type="entry name" value="Rhodopsin_dom_fungi"/>
</dbReference>
<dbReference type="PANTHER" id="PTHR33048">
    <property type="entry name" value="PTH11-LIKE INTEGRAL MEMBRANE PROTEIN (AFU_ORTHOLOGUE AFUA_5G11245)"/>
    <property type="match status" value="1"/>
</dbReference>
<evidence type="ECO:0000259" key="8">
    <source>
        <dbReference type="Pfam" id="PF20684"/>
    </source>
</evidence>
<evidence type="ECO:0000313" key="10">
    <source>
        <dbReference type="Proteomes" id="UP000481288"/>
    </source>
</evidence>
<evidence type="ECO:0000256" key="5">
    <source>
        <dbReference type="ARBA" id="ARBA00038359"/>
    </source>
</evidence>
<comment type="subcellular location">
    <subcellularLocation>
        <location evidence="1">Membrane</location>
        <topology evidence="1">Multi-pass membrane protein</topology>
    </subcellularLocation>
</comment>
<dbReference type="GO" id="GO:0016020">
    <property type="term" value="C:membrane"/>
    <property type="evidence" value="ECO:0007669"/>
    <property type="project" value="UniProtKB-SubCell"/>
</dbReference>
<dbReference type="OrthoDB" id="3535538at2759"/>
<sequence length="339" mass="38155">MGFNISNNSLQETCFTLAIVGVVVSIVAVALRFVAVRRANRKPSWEDWFSVLAVFFFILYVIPLLYLLSVMNGNTKWTKEEVVHIKKAGYSMGPQFCMQQLFAKLSLLFLYYRIFHVKQSFVYCVWFFGIVQVAWSISTYLVHWMECIPARKLWEPTLKGHCINSEDFLAGGETPNSLVDFALIGLAIWMVQSLKVKTTVKIKLFSIFIIGGLAGILGFVKIGYGFSATTKSKVEVLDPIWATVQQTCSVICCCAPVYKPLIPELGFFAQMRSFTSSVFTRSRTRSRGSKAGSHPPQGKMDTDPISVGRIWKPHSNNDWVELDESVSRKTSSTQIIPPV</sequence>
<comment type="caution">
    <text evidence="9">The sequence shown here is derived from an EMBL/GenBank/DDBJ whole genome shotgun (WGS) entry which is preliminary data.</text>
</comment>
<accession>A0A7D8Z0Z0</accession>
<organism evidence="9 10">
    <name type="scientific">Lachnellula cervina</name>
    <dbReference type="NCBI Taxonomy" id="1316786"/>
    <lineage>
        <taxon>Eukaryota</taxon>
        <taxon>Fungi</taxon>
        <taxon>Dikarya</taxon>
        <taxon>Ascomycota</taxon>
        <taxon>Pezizomycotina</taxon>
        <taxon>Leotiomycetes</taxon>
        <taxon>Helotiales</taxon>
        <taxon>Lachnaceae</taxon>
        <taxon>Lachnellula</taxon>
    </lineage>
</organism>
<feature type="transmembrane region" description="Helical" evidence="7">
    <location>
        <begin position="48"/>
        <end position="68"/>
    </location>
</feature>
<proteinExistence type="inferred from homology"/>
<dbReference type="Pfam" id="PF20684">
    <property type="entry name" value="Fung_rhodopsin"/>
    <property type="match status" value="1"/>
</dbReference>
<keyword evidence="3 7" id="KW-1133">Transmembrane helix</keyword>
<feature type="region of interest" description="Disordered" evidence="6">
    <location>
        <begin position="280"/>
        <end position="311"/>
    </location>
</feature>
<evidence type="ECO:0000256" key="6">
    <source>
        <dbReference type="SAM" id="MobiDB-lite"/>
    </source>
</evidence>
<protein>
    <submittedName>
        <fullName evidence="9">Satratoxin biosynthesis SC1 cluster protein 4</fullName>
    </submittedName>
</protein>